<evidence type="ECO:0000259" key="2">
    <source>
        <dbReference type="Pfam" id="PF08242"/>
    </source>
</evidence>
<feature type="region of interest" description="Disordered" evidence="1">
    <location>
        <begin position="267"/>
        <end position="287"/>
    </location>
</feature>
<evidence type="ECO:0000313" key="3">
    <source>
        <dbReference type="EMBL" id="CAA9417977.1"/>
    </source>
</evidence>
<dbReference type="Pfam" id="PF08242">
    <property type="entry name" value="Methyltransf_12"/>
    <property type="match status" value="1"/>
</dbReference>
<accession>A0A6J4PJU3</accession>
<dbReference type="InterPro" id="IPR029063">
    <property type="entry name" value="SAM-dependent_MTases_sf"/>
</dbReference>
<dbReference type="Gene3D" id="3.40.50.150">
    <property type="entry name" value="Vaccinia Virus protein VP39"/>
    <property type="match status" value="1"/>
</dbReference>
<dbReference type="SUPFAM" id="SSF53335">
    <property type="entry name" value="S-adenosyl-L-methionine-dependent methyltransferases"/>
    <property type="match status" value="1"/>
</dbReference>
<dbReference type="InterPro" id="IPR013217">
    <property type="entry name" value="Methyltransf_12"/>
</dbReference>
<dbReference type="EMBL" id="CADCUZ010000077">
    <property type="protein sequence ID" value="CAA9417977.1"/>
    <property type="molecule type" value="Genomic_DNA"/>
</dbReference>
<dbReference type="AlphaFoldDB" id="A0A6J4PJU3"/>
<name>A0A6J4PJU3_9ACTN</name>
<feature type="domain" description="Methyltransferase type 12" evidence="2">
    <location>
        <begin position="60"/>
        <end position="156"/>
    </location>
</feature>
<gene>
    <name evidence="3" type="ORF">AVDCRST_MAG55-1809</name>
</gene>
<evidence type="ECO:0000256" key="1">
    <source>
        <dbReference type="SAM" id="MobiDB-lite"/>
    </source>
</evidence>
<reference evidence="3" key="1">
    <citation type="submission" date="2020-02" db="EMBL/GenBank/DDBJ databases">
        <authorList>
            <person name="Meier V. D."/>
        </authorList>
    </citation>
    <scope>NUCLEOTIDE SEQUENCE</scope>
    <source>
        <strain evidence="3">AVDCRST_MAG55</strain>
    </source>
</reference>
<organism evidence="3">
    <name type="scientific">uncultured Rubrobacteraceae bacterium</name>
    <dbReference type="NCBI Taxonomy" id="349277"/>
    <lineage>
        <taxon>Bacteria</taxon>
        <taxon>Bacillati</taxon>
        <taxon>Actinomycetota</taxon>
        <taxon>Rubrobacteria</taxon>
        <taxon>Rubrobacterales</taxon>
        <taxon>Rubrobacteraceae</taxon>
        <taxon>environmental samples</taxon>
    </lineage>
</organism>
<protein>
    <recommendedName>
        <fullName evidence="2">Methyltransferase type 12 domain-containing protein</fullName>
    </recommendedName>
</protein>
<sequence>MTKDAWQDQWRETNRANWDERVPIHVGGHFYGVDAFKAGEEHLRPFELAEMGDVSGKELLHLQCHFGKDTLGWSRRGARVTGLDFSEPAVGAARKLAADLGLDAEFVRSDVYAASEALGGRTFDVVYTGLGALNWLPDVGRWAGVVSRLIRPGGFLYLAEFHPFANVFGDDDLTVEHDYFHSEEPQVWDEPGTYADLAAETTNNLTYEWNHTLSDVVTALIEAGLVLEFLHEHDYTLFPRWPILEKSGFDTYRLPESTPRIPLMYSLKARNPNPAPDTGGPDRRPKP</sequence>
<proteinExistence type="predicted"/>
<dbReference type="CDD" id="cd02440">
    <property type="entry name" value="AdoMet_MTases"/>
    <property type="match status" value="1"/>
</dbReference>